<feature type="region of interest" description="Disordered" evidence="5">
    <location>
        <begin position="153"/>
        <end position="181"/>
    </location>
</feature>
<evidence type="ECO:0000256" key="1">
    <source>
        <dbReference type="ARBA" id="ARBA00022723"/>
    </source>
</evidence>
<dbReference type="PANTHER" id="PTHR18898:SF2">
    <property type="entry name" value="NUCLEOPROTEIN TPR"/>
    <property type="match status" value="1"/>
</dbReference>
<feature type="domain" description="ZZ-type" evidence="6">
    <location>
        <begin position="1463"/>
        <end position="1506"/>
    </location>
</feature>
<keyword evidence="2" id="KW-0863">Zinc-finger</keyword>
<dbReference type="SMART" id="SM00291">
    <property type="entry name" value="ZnF_ZZ"/>
    <property type="match status" value="1"/>
</dbReference>
<dbReference type="GO" id="GO:0006406">
    <property type="term" value="P:mRNA export from nucleus"/>
    <property type="evidence" value="ECO:0000318"/>
    <property type="project" value="GO_Central"/>
</dbReference>
<dbReference type="eggNOG" id="KOG1778">
    <property type="taxonomic scope" value="Eukaryota"/>
</dbReference>
<sequence length="1692" mass="193362">MTQRDDSSTTDASFQCQVFIAQLESLKTAGVFHVAEEEDSGILSYISQLTTHFTDKSTEVQAAQTKIRNLLEKCSIQQESSQSSQYSNGESSPDLINKITTALHHDNKSYVDVLISLLKEEENPKNDLELDLRNSETENPKKGENSQEKIYEIRGNCDPLSSCSGSQGYPKRRTDEEPESDTARIYKKRRGTQSHQSQPISTPSVNTISNEAGGVIGSGISVGNYLSKFNEIRSDLAQNLQEAQIRLKILEEGAITLGNEDANGQKLSNRIAELEADLAAMVEKVKLAENSEAKARQETSNLLKHAKEVQEKYEKELIRHTADVEQLNSVREEMEQLEQNHSQLEARLALLQQTSMQLETEFISDRTSWQAQKDLLEKESSEKDQRCAKRKRLIGALQMQITSLSSHITETNRCQEIALSGEDTDSTLNSSDNEVDIHVMNQLLKMVRCFRHEKENAVSRSTVLETEFQRLKTQLEEAERQANKFQTTLSEEREERKVFNDSHRLLKVEKDNLSGRVEELTVRVNALLSELESLQNINQQSSCDLKELSEENEMLHRQISTWKAKTSMLQENAEKISKEQSNEEPIKKQSKDIKTLAEMKQFNMQLIAVKLELEQAAAVAKEDSEKSKSRLVEALAKFDEKTASESEQVTQLQQIALEYKTQYENLKVQHDNLIKEHEEICAVQTTRIQELGASIGKINEELEEFKKKNLVQEKFRGKVRLLMEERSLLSNRNLDKMPQLVPINVTPVLPSASFSDLPLKKNQERLNSSLEEINSHLAVASRPDIIPLASATSPESEAVNDEATFNQESDNLFDREFEFLVHTQSCQHGRKGPNGERTVCLCHPLKIMLKHSTSCNAGEKCSVPDCWFSLAYQSEEVSTKIARLESDLLFVVEQAELAEESEAAAHQQALNEVQRALEDRERYENELLRRTAEVQQLKSDLEQNRSQLTVALEQLDSRAALYEIKNLQSGKESAETELKQIKEELEQIKKNVEHVKKSEIVEKEERVRVADEEIKNLQSYKEKLEKHQEQLERSQTILTAQLKESQEFNTQLVAEKENLEAEVRVAKEMIRELMPYKEMNEKHQEHMEQSQTKFADQLTESQQINAQLVAEKQKLEGKVRVATELIRELRPYKKLNQTQIEQMKQSPTSLTEQLANSQQSNTQLIETNRELEERNRTAVEEIKRVEFHKELLELELEGIKRLKSELVDQLTESQVNNTRLMEAKMELEEKVRAAEEESQKLLSEMNTDLKQLNEALDEVTRLREMVAKYEGLKNCYNKRKLELASVFQEKENLRQQVDQLTIELEETKKESQDDERIRKTPRLVTVMEEANTNQQTPHQQDQQNVPVMDTATASVLKWCDKLLNMSQQQKSVSTSFVAAPTAAVVPPWTGTMTTQWTGIDDSEREPVSVDAEDNPISRKLFTTRHCVLNHARKCPLRMKKSKDKRFESLAMAMLTQLHNSWEDKFVYPCINCKSKVETRFRCNVCTFPVFELCVPCYKRDGHRHQMDEMGFGLDIASSTNVSINSAFANIAYVTRPKDPATKGWNISSIKENPGVSGTNLVAVLPQHPLKETEKKTQTNSQLILPSELLSDVAAGQCRLVIVILPELPKNSSITKASRKEETLAEKVTWSSLLVTFFPDIVLHKKRLVEIVLDVQCQVNKMRKMPSLCNEASTMLRDENVHTVQSEMMLLVY</sequence>
<dbReference type="OrthoDB" id="343070at2759"/>
<dbReference type="Gene3D" id="1.20.1020.10">
    <property type="entry name" value="TAZ domain"/>
    <property type="match status" value="1"/>
</dbReference>
<feature type="coiled-coil region" evidence="4">
    <location>
        <begin position="1098"/>
        <end position="1125"/>
    </location>
</feature>
<feature type="region of interest" description="Disordered" evidence="5">
    <location>
        <begin position="128"/>
        <end position="147"/>
    </location>
</feature>
<organism evidence="7 8">
    <name type="scientific">Daphnia pulex</name>
    <name type="common">Water flea</name>
    <dbReference type="NCBI Taxonomy" id="6669"/>
    <lineage>
        <taxon>Eukaryota</taxon>
        <taxon>Metazoa</taxon>
        <taxon>Ecdysozoa</taxon>
        <taxon>Arthropoda</taxon>
        <taxon>Crustacea</taxon>
        <taxon>Branchiopoda</taxon>
        <taxon>Diplostraca</taxon>
        <taxon>Cladocera</taxon>
        <taxon>Anomopoda</taxon>
        <taxon>Daphniidae</taxon>
        <taxon>Daphnia</taxon>
    </lineage>
</organism>
<feature type="coiled-coil region" evidence="4">
    <location>
        <begin position="1154"/>
        <end position="1317"/>
    </location>
</feature>
<dbReference type="InterPro" id="IPR012929">
    <property type="entry name" value="Nucleoprot-TPR/MLP1-2_dom"/>
</dbReference>
<dbReference type="EMBL" id="GL732532">
    <property type="protein sequence ID" value="EFX85564.1"/>
    <property type="molecule type" value="Genomic_DNA"/>
</dbReference>
<dbReference type="GO" id="GO:1901673">
    <property type="term" value="P:regulation of mitotic spindle assembly"/>
    <property type="evidence" value="ECO:0000318"/>
    <property type="project" value="GO_Central"/>
</dbReference>
<feature type="coiled-coil region" evidence="4">
    <location>
        <begin position="461"/>
        <end position="565"/>
    </location>
</feature>
<dbReference type="GO" id="GO:0034399">
    <property type="term" value="C:nuclear periphery"/>
    <property type="evidence" value="ECO:0007669"/>
    <property type="project" value="UniProtKB-ARBA"/>
</dbReference>
<dbReference type="InterPro" id="IPR043145">
    <property type="entry name" value="Znf_ZZ_sf"/>
</dbReference>
<evidence type="ECO:0000259" key="6">
    <source>
        <dbReference type="SMART" id="SM00291"/>
    </source>
</evidence>
<feature type="coiled-coil region" evidence="4">
    <location>
        <begin position="226"/>
        <end position="361"/>
    </location>
</feature>
<dbReference type="SUPFAM" id="SSF57933">
    <property type="entry name" value="TAZ domain"/>
    <property type="match status" value="1"/>
</dbReference>
<keyword evidence="1" id="KW-0479">Metal-binding</keyword>
<gene>
    <name evidence="7" type="ORF">DAPPUDRAFT_237809</name>
</gene>
<dbReference type="InParanoid" id="E9G4G0"/>
<keyword evidence="3" id="KW-0862">Zinc</keyword>
<evidence type="ECO:0000313" key="7">
    <source>
        <dbReference type="EMBL" id="EFX85564.1"/>
    </source>
</evidence>
<name>E9G4G0_DAPPU</name>
<evidence type="ECO:0000256" key="3">
    <source>
        <dbReference type="ARBA" id="ARBA00022833"/>
    </source>
</evidence>
<dbReference type="eggNOG" id="KOG4674">
    <property type="taxonomic scope" value="Eukaryota"/>
</dbReference>
<dbReference type="InterPro" id="IPR035898">
    <property type="entry name" value="TAZ_dom_sf"/>
</dbReference>
<dbReference type="PANTHER" id="PTHR18898">
    <property type="entry name" value="NUCLEOPROTEIN TPR-RELATED"/>
    <property type="match status" value="1"/>
</dbReference>
<dbReference type="KEGG" id="dpx:DAPPUDRAFT_237809"/>
<dbReference type="GO" id="GO:0005643">
    <property type="term" value="C:nuclear pore"/>
    <property type="evidence" value="ECO:0000318"/>
    <property type="project" value="GO_Central"/>
</dbReference>
<dbReference type="InterPro" id="IPR000433">
    <property type="entry name" value="Znf_ZZ"/>
</dbReference>
<evidence type="ECO:0000256" key="5">
    <source>
        <dbReference type="SAM" id="MobiDB-lite"/>
    </source>
</evidence>
<dbReference type="GO" id="GO:0017056">
    <property type="term" value="F:structural constituent of nuclear pore"/>
    <property type="evidence" value="ECO:0000318"/>
    <property type="project" value="GO_Central"/>
</dbReference>
<feature type="coiled-coil region" evidence="4">
    <location>
        <begin position="906"/>
        <end position="1069"/>
    </location>
</feature>
<reference evidence="7 8" key="1">
    <citation type="journal article" date="2011" name="Science">
        <title>The ecoresponsive genome of Daphnia pulex.</title>
        <authorList>
            <person name="Colbourne J.K."/>
            <person name="Pfrender M.E."/>
            <person name="Gilbert D."/>
            <person name="Thomas W.K."/>
            <person name="Tucker A."/>
            <person name="Oakley T.H."/>
            <person name="Tokishita S."/>
            <person name="Aerts A."/>
            <person name="Arnold G.J."/>
            <person name="Basu M.K."/>
            <person name="Bauer D.J."/>
            <person name="Caceres C.E."/>
            <person name="Carmel L."/>
            <person name="Casola C."/>
            <person name="Choi J.H."/>
            <person name="Detter J.C."/>
            <person name="Dong Q."/>
            <person name="Dusheyko S."/>
            <person name="Eads B.D."/>
            <person name="Frohlich T."/>
            <person name="Geiler-Samerotte K.A."/>
            <person name="Gerlach D."/>
            <person name="Hatcher P."/>
            <person name="Jogdeo S."/>
            <person name="Krijgsveld J."/>
            <person name="Kriventseva E.V."/>
            <person name="Kultz D."/>
            <person name="Laforsch C."/>
            <person name="Lindquist E."/>
            <person name="Lopez J."/>
            <person name="Manak J.R."/>
            <person name="Muller J."/>
            <person name="Pangilinan J."/>
            <person name="Patwardhan R.P."/>
            <person name="Pitluck S."/>
            <person name="Pritham E.J."/>
            <person name="Rechtsteiner A."/>
            <person name="Rho M."/>
            <person name="Rogozin I.B."/>
            <person name="Sakarya O."/>
            <person name="Salamov A."/>
            <person name="Schaack S."/>
            <person name="Shapiro H."/>
            <person name="Shiga Y."/>
            <person name="Skalitzky C."/>
            <person name="Smith Z."/>
            <person name="Souvorov A."/>
            <person name="Sung W."/>
            <person name="Tang Z."/>
            <person name="Tsuchiya D."/>
            <person name="Tu H."/>
            <person name="Vos H."/>
            <person name="Wang M."/>
            <person name="Wolf Y.I."/>
            <person name="Yamagata H."/>
            <person name="Yamada T."/>
            <person name="Ye Y."/>
            <person name="Shaw J.R."/>
            <person name="Andrews J."/>
            <person name="Crease T.J."/>
            <person name="Tang H."/>
            <person name="Lucas S.M."/>
            <person name="Robertson H.M."/>
            <person name="Bork P."/>
            <person name="Koonin E.V."/>
            <person name="Zdobnov E.M."/>
            <person name="Grigoriev I.V."/>
            <person name="Lynch M."/>
            <person name="Boore J.L."/>
        </authorList>
    </citation>
    <scope>NUCLEOTIDE SEQUENCE [LARGE SCALE GENOMIC DNA]</scope>
</reference>
<dbReference type="HOGENOM" id="CLU_241144_0_0_1"/>
<protein>
    <recommendedName>
        <fullName evidence="6">ZZ-type domain-containing protein</fullName>
    </recommendedName>
</protein>
<feature type="coiled-coil region" evidence="4">
    <location>
        <begin position="649"/>
        <end position="708"/>
    </location>
</feature>
<evidence type="ECO:0000313" key="8">
    <source>
        <dbReference type="Proteomes" id="UP000000305"/>
    </source>
</evidence>
<evidence type="ECO:0000256" key="4">
    <source>
        <dbReference type="SAM" id="Coils"/>
    </source>
</evidence>
<dbReference type="Gene3D" id="3.30.60.90">
    <property type="match status" value="1"/>
</dbReference>
<dbReference type="STRING" id="6669.E9G4G0"/>
<keyword evidence="8" id="KW-1185">Reference proteome</keyword>
<accession>E9G4G0</accession>
<proteinExistence type="predicted"/>
<dbReference type="Pfam" id="PF07926">
    <property type="entry name" value="TPR_MLP1_2"/>
    <property type="match status" value="1"/>
</dbReference>
<keyword evidence="4" id="KW-0175">Coiled coil</keyword>
<dbReference type="GO" id="GO:0006606">
    <property type="term" value="P:protein import into nucleus"/>
    <property type="evidence" value="ECO:0007669"/>
    <property type="project" value="InterPro"/>
</dbReference>
<dbReference type="Proteomes" id="UP000000305">
    <property type="component" value="Unassembled WGS sequence"/>
</dbReference>
<evidence type="ECO:0000256" key="2">
    <source>
        <dbReference type="ARBA" id="ARBA00022771"/>
    </source>
</evidence>
<dbReference type="FunFam" id="3.30.60.90:FF:000003">
    <property type="entry name" value="E1A binding protein p300"/>
    <property type="match status" value="1"/>
</dbReference>
<dbReference type="GO" id="GO:0008270">
    <property type="term" value="F:zinc ion binding"/>
    <property type="evidence" value="ECO:0007669"/>
    <property type="project" value="UniProtKB-KW"/>
</dbReference>
<dbReference type="SUPFAM" id="SSF57850">
    <property type="entry name" value="RING/U-box"/>
    <property type="match status" value="1"/>
</dbReference>